<protein>
    <submittedName>
        <fullName evidence="1">Uncharacterized protein</fullName>
    </submittedName>
</protein>
<reference evidence="1 2" key="1">
    <citation type="submission" date="2022-11" db="EMBL/GenBank/DDBJ databases">
        <title>Mucor velutinosus strain NIH1002 WGS.</title>
        <authorList>
            <person name="Subramanian P."/>
            <person name="Mullikin J.C."/>
            <person name="Segre J.A."/>
            <person name="Zelazny A.M."/>
        </authorList>
    </citation>
    <scope>NUCLEOTIDE SEQUENCE [LARGE SCALE GENOMIC DNA]</scope>
    <source>
        <strain evidence="1 2">NIH1002</strain>
    </source>
</reference>
<accession>A0AAN7D6P0</accession>
<organism evidence="1 2">
    <name type="scientific">Mucor velutinosus</name>
    <dbReference type="NCBI Taxonomy" id="708070"/>
    <lineage>
        <taxon>Eukaryota</taxon>
        <taxon>Fungi</taxon>
        <taxon>Fungi incertae sedis</taxon>
        <taxon>Mucoromycota</taxon>
        <taxon>Mucoromycotina</taxon>
        <taxon>Mucoromycetes</taxon>
        <taxon>Mucorales</taxon>
        <taxon>Mucorineae</taxon>
        <taxon>Mucoraceae</taxon>
        <taxon>Mucor</taxon>
    </lineage>
</organism>
<name>A0AAN7D6P0_9FUNG</name>
<dbReference type="GeneID" id="89950805"/>
<gene>
    <name evidence="1" type="ORF">ATC70_007119</name>
</gene>
<dbReference type="EMBL" id="JASEJX010000038">
    <property type="protein sequence ID" value="KAK4509815.1"/>
    <property type="molecule type" value="Genomic_DNA"/>
</dbReference>
<proteinExistence type="predicted"/>
<evidence type="ECO:0000313" key="1">
    <source>
        <dbReference type="EMBL" id="KAK4509815.1"/>
    </source>
</evidence>
<keyword evidence="2" id="KW-1185">Reference proteome</keyword>
<evidence type="ECO:0000313" key="2">
    <source>
        <dbReference type="Proteomes" id="UP001304243"/>
    </source>
</evidence>
<sequence>MDNVAIFDDVLKKCNYLLELTIGVWDFGNNGWLEPAELNAWMMQNVKKCLNACELHVLFRQNPQIVEYLVYKYPSARKIVLQIHESEEKQGETIQRCIHAVNSASTAIIPYWEADKLTVLQGLLGEMKDENNRLAIRRVESRDMDCMAQVRAERCTSKRQIDFCITISRHQPASSVERIESSIGVKCHEQVWT</sequence>
<dbReference type="RefSeq" id="XP_064676481.1">
    <property type="nucleotide sequence ID" value="XM_064826383.1"/>
</dbReference>
<comment type="caution">
    <text evidence="1">The sequence shown here is derived from an EMBL/GenBank/DDBJ whole genome shotgun (WGS) entry which is preliminary data.</text>
</comment>
<dbReference type="Proteomes" id="UP001304243">
    <property type="component" value="Unassembled WGS sequence"/>
</dbReference>
<dbReference type="AlphaFoldDB" id="A0AAN7D6P0"/>